<dbReference type="InterPro" id="IPR036179">
    <property type="entry name" value="Ig-like_dom_sf"/>
</dbReference>
<name>A0A6J8EL63_MYTCO</name>
<dbReference type="Proteomes" id="UP000507470">
    <property type="component" value="Unassembled WGS sequence"/>
</dbReference>
<keyword evidence="2 7" id="KW-0472">Membrane</keyword>
<keyword evidence="3" id="KW-1015">Disulfide bond</keyword>
<evidence type="ECO:0008006" key="10">
    <source>
        <dbReference type="Google" id="ProtNLM"/>
    </source>
</evidence>
<dbReference type="GO" id="GO:0050839">
    <property type="term" value="F:cell adhesion molecule binding"/>
    <property type="evidence" value="ECO:0007669"/>
    <property type="project" value="TreeGrafter"/>
</dbReference>
<keyword evidence="5" id="KW-0393">Immunoglobulin domain</keyword>
<proteinExistence type="predicted"/>
<comment type="subcellular location">
    <subcellularLocation>
        <location evidence="1">Membrane</location>
        <topology evidence="1">Single-pass type I membrane protein</topology>
    </subcellularLocation>
</comment>
<evidence type="ECO:0000256" key="5">
    <source>
        <dbReference type="ARBA" id="ARBA00023319"/>
    </source>
</evidence>
<dbReference type="GO" id="GO:0005911">
    <property type="term" value="C:cell-cell junction"/>
    <property type="evidence" value="ECO:0007669"/>
    <property type="project" value="TreeGrafter"/>
</dbReference>
<feature type="transmembrane region" description="Helical" evidence="7">
    <location>
        <begin position="499"/>
        <end position="522"/>
    </location>
</feature>
<sequence length="695" mass="78898">MDTNTQPDKIRVDETTFNQSNPTESIITVYTAEGPTVNLTFNIIDSEIDVRLNKRYIYHNIDHKKVNTKQYDMVLHPNILEFQKINLTTKDTGIYWLDDQGLSDTLKLDISKTSCLHRATEHVCAIEGSSSILSFIFEGPLYYSSIKDGPFLGSKSRRLSNFTIRVDLHIYNVTSKDEGLYTCYMYDFGRVKLQVVKIGFMNQTDLDKIVGQEGIEMEIKCSADRGQIITALQLESHGTIKAIGDKQSVSYSLRPDRTDHLSKYKCVDSTHSSIMIEIELFIKYPPDVTVRYTNYTIQCECDGVPAIYSMYRLDQLSKSGELVRSINLKNETFTLQNYPFPYQINGRYECVVSNGIPDIDGKKLQTGSTTVQYEGAPVFAKENRRVKIGKVGDSIELSFYIYSFPDVEEIFLDKLEQTHNKKRKITNYKVLNSTLLYTEFDNKVGVQGYEYLIESENFNTDDFQAYCITAINRLGASDYCFKIIKKENTTVTKRKMSPYPIPIIVGLVLFGFAIIVNVCFWVKRTQVRALRDQNMPADPNYDEIESISYSAVINVHSLHTNSNQDQHLTHQGSSCISKKENVQTIVDNESHTSEETTSDFFDIGLLQREATEEVHHVSVPLNGTHISNIDVSGLITIIQSTDNTSHTNKEILGIQTSHTRVDSCSEPSNNGLEKSVGDGYENPCEYISQKSPENH</sequence>
<protein>
    <recommendedName>
        <fullName evidence="10">Ig-like domain-containing protein</fullName>
    </recommendedName>
</protein>
<evidence type="ECO:0000256" key="6">
    <source>
        <dbReference type="SAM" id="MobiDB-lite"/>
    </source>
</evidence>
<evidence type="ECO:0000256" key="3">
    <source>
        <dbReference type="ARBA" id="ARBA00023157"/>
    </source>
</evidence>
<dbReference type="PANTHER" id="PTHR11640:SF31">
    <property type="entry name" value="IRREGULAR CHIASM C-ROUGHEST PROTEIN-RELATED"/>
    <property type="match status" value="1"/>
</dbReference>
<dbReference type="EMBL" id="CACVKT020009343">
    <property type="protein sequence ID" value="CAC5421334.1"/>
    <property type="molecule type" value="Genomic_DNA"/>
</dbReference>
<dbReference type="PANTHER" id="PTHR11640">
    <property type="entry name" value="NEPHRIN"/>
    <property type="match status" value="1"/>
</dbReference>
<dbReference type="OrthoDB" id="6179382at2759"/>
<evidence type="ECO:0000313" key="8">
    <source>
        <dbReference type="EMBL" id="CAC5421334.1"/>
    </source>
</evidence>
<keyword evidence="4" id="KW-0325">Glycoprotein</keyword>
<evidence type="ECO:0000256" key="1">
    <source>
        <dbReference type="ARBA" id="ARBA00004479"/>
    </source>
</evidence>
<keyword evidence="9" id="KW-1185">Reference proteome</keyword>
<gene>
    <name evidence="8" type="ORF">MCOR_53470</name>
</gene>
<evidence type="ECO:0000256" key="2">
    <source>
        <dbReference type="ARBA" id="ARBA00023136"/>
    </source>
</evidence>
<dbReference type="AlphaFoldDB" id="A0A6J8EL63"/>
<dbReference type="InterPro" id="IPR051275">
    <property type="entry name" value="Cell_adhesion_signaling"/>
</dbReference>
<organism evidence="8 9">
    <name type="scientific">Mytilus coruscus</name>
    <name type="common">Sea mussel</name>
    <dbReference type="NCBI Taxonomy" id="42192"/>
    <lineage>
        <taxon>Eukaryota</taxon>
        <taxon>Metazoa</taxon>
        <taxon>Spiralia</taxon>
        <taxon>Lophotrochozoa</taxon>
        <taxon>Mollusca</taxon>
        <taxon>Bivalvia</taxon>
        <taxon>Autobranchia</taxon>
        <taxon>Pteriomorphia</taxon>
        <taxon>Mytilida</taxon>
        <taxon>Mytiloidea</taxon>
        <taxon>Mytilidae</taxon>
        <taxon>Mytilinae</taxon>
        <taxon>Mytilus</taxon>
    </lineage>
</organism>
<feature type="region of interest" description="Disordered" evidence="6">
    <location>
        <begin position="657"/>
        <end position="695"/>
    </location>
</feature>
<evidence type="ECO:0000256" key="4">
    <source>
        <dbReference type="ARBA" id="ARBA00023180"/>
    </source>
</evidence>
<keyword evidence="7" id="KW-1133">Transmembrane helix</keyword>
<evidence type="ECO:0000256" key="7">
    <source>
        <dbReference type="SAM" id="Phobius"/>
    </source>
</evidence>
<reference evidence="8 9" key="1">
    <citation type="submission" date="2020-06" db="EMBL/GenBank/DDBJ databases">
        <authorList>
            <person name="Li R."/>
            <person name="Bekaert M."/>
        </authorList>
    </citation>
    <scope>NUCLEOTIDE SEQUENCE [LARGE SCALE GENOMIC DNA]</scope>
    <source>
        <strain evidence="9">wild</strain>
    </source>
</reference>
<dbReference type="SUPFAM" id="SSF48726">
    <property type="entry name" value="Immunoglobulin"/>
    <property type="match status" value="1"/>
</dbReference>
<dbReference type="GO" id="GO:0005886">
    <property type="term" value="C:plasma membrane"/>
    <property type="evidence" value="ECO:0007669"/>
    <property type="project" value="TreeGrafter"/>
</dbReference>
<accession>A0A6J8EL63</accession>
<evidence type="ECO:0000313" key="9">
    <source>
        <dbReference type="Proteomes" id="UP000507470"/>
    </source>
</evidence>
<dbReference type="GO" id="GO:0098609">
    <property type="term" value="P:cell-cell adhesion"/>
    <property type="evidence" value="ECO:0007669"/>
    <property type="project" value="TreeGrafter"/>
</dbReference>
<keyword evidence="7" id="KW-0812">Transmembrane</keyword>